<keyword evidence="5 8" id="KW-0812">Transmembrane</keyword>
<reference evidence="10 11" key="1">
    <citation type="submission" date="2024-03" db="EMBL/GenBank/DDBJ databases">
        <title>Ignisphaera cupida sp. nov., a hyperthermophilic hydrolytic archaeon from a hot spring of Kamchatka, and proposal of Ignisphaeraceae fam. nov.</title>
        <authorList>
            <person name="Podosokorskaya O.A."/>
            <person name="Elcheninov A.G."/>
            <person name="Maltseva A.I."/>
            <person name="Zayulina K.S."/>
            <person name="Novikov A."/>
            <person name="Merkel A.Y."/>
        </authorList>
    </citation>
    <scope>NUCLEOTIDE SEQUENCE [LARGE SCALE GENOMIC DNA]</scope>
    <source>
        <strain evidence="10 11">38H-sp</strain>
    </source>
</reference>
<comment type="caution">
    <text evidence="10">The sequence shown here is derived from an EMBL/GenBank/DDBJ whole genome shotgun (WGS) entry which is preliminary data.</text>
</comment>
<dbReference type="PANTHER" id="PTHR43744">
    <property type="entry name" value="ABC TRANSPORTER PERMEASE PROTEIN MG189-RELATED-RELATED"/>
    <property type="match status" value="1"/>
</dbReference>
<sequence length="289" mass="32289">MRALNVLPSLGRFVNKKRVVVSFFYYSALVVYAFFVLIPILYMLFSSFKPESEIFSKSFGLPKNWTLGNYERLFSRSHYGLYFFNSILSALVSLFLIAVFSSTAAYVLAKYKFKLSGYVYAYFLIGLIFPLQLGTIVLLKMMLSIGAYDSLIALILVNVARGIPLGIFILTDFIRMIPEELSNAARIDGASESGIFVRIILPLIRPALASVLLVNLIPVWNDFWFPLVFIKSDFIKTIPLATALLFGQFETNYGFVVTVLAVASLPVMVFYLIASKSFVKSITGGALKG</sequence>
<feature type="transmembrane region" description="Helical" evidence="8">
    <location>
        <begin position="119"/>
        <end position="139"/>
    </location>
</feature>
<gene>
    <name evidence="10" type="ORF">WKV44_03575</name>
</gene>
<evidence type="ECO:0000256" key="6">
    <source>
        <dbReference type="ARBA" id="ARBA00022989"/>
    </source>
</evidence>
<dbReference type="CDD" id="cd06261">
    <property type="entry name" value="TM_PBP2"/>
    <property type="match status" value="1"/>
</dbReference>
<evidence type="ECO:0000256" key="8">
    <source>
        <dbReference type="RuleBase" id="RU363032"/>
    </source>
</evidence>
<keyword evidence="4" id="KW-1003">Cell membrane</keyword>
<feature type="transmembrane region" description="Helical" evidence="8">
    <location>
        <begin position="253"/>
        <end position="274"/>
    </location>
</feature>
<dbReference type="Gene3D" id="1.10.3720.10">
    <property type="entry name" value="MetI-like"/>
    <property type="match status" value="1"/>
</dbReference>
<dbReference type="InterPro" id="IPR000515">
    <property type="entry name" value="MetI-like"/>
</dbReference>
<accession>A0ABU9UAD5</accession>
<evidence type="ECO:0000256" key="2">
    <source>
        <dbReference type="ARBA" id="ARBA00020515"/>
    </source>
</evidence>
<dbReference type="RefSeq" id="WP_420069061.1">
    <property type="nucleotide sequence ID" value="NZ_JBCHKQ010000001.1"/>
</dbReference>
<feature type="transmembrane region" description="Helical" evidence="8">
    <location>
        <begin position="195"/>
        <end position="217"/>
    </location>
</feature>
<dbReference type="SUPFAM" id="SSF161098">
    <property type="entry name" value="MetI-like"/>
    <property type="match status" value="1"/>
</dbReference>
<evidence type="ECO:0000256" key="3">
    <source>
        <dbReference type="ARBA" id="ARBA00022448"/>
    </source>
</evidence>
<feature type="transmembrane region" description="Helical" evidence="8">
    <location>
        <begin position="151"/>
        <end position="174"/>
    </location>
</feature>
<comment type="similarity">
    <text evidence="8">Belongs to the binding-protein-dependent transport system permease family.</text>
</comment>
<evidence type="ECO:0000259" key="9">
    <source>
        <dbReference type="PROSITE" id="PS50928"/>
    </source>
</evidence>
<keyword evidence="6 8" id="KW-1133">Transmembrane helix</keyword>
<dbReference type="EMBL" id="JBCHKQ010000001">
    <property type="protein sequence ID" value="MEM5947618.1"/>
    <property type="molecule type" value="Genomic_DNA"/>
</dbReference>
<keyword evidence="3 8" id="KW-0813">Transport</keyword>
<evidence type="ECO:0000256" key="1">
    <source>
        <dbReference type="ARBA" id="ARBA00004651"/>
    </source>
</evidence>
<name>A0ABU9UAD5_9SPIR</name>
<organism evidence="10 11">
    <name type="scientific">Rarispira pelagica</name>
    <dbReference type="NCBI Taxonomy" id="3141764"/>
    <lineage>
        <taxon>Bacteria</taxon>
        <taxon>Pseudomonadati</taxon>
        <taxon>Spirochaetota</taxon>
        <taxon>Spirochaetia</taxon>
        <taxon>Winmispirales</taxon>
        <taxon>Winmispiraceae</taxon>
        <taxon>Rarispira</taxon>
    </lineage>
</organism>
<comment type="subcellular location">
    <subcellularLocation>
        <location evidence="1 8">Cell membrane</location>
        <topology evidence="1 8">Multi-pass membrane protein</topology>
    </subcellularLocation>
</comment>
<dbReference type="InterPro" id="IPR035906">
    <property type="entry name" value="MetI-like_sf"/>
</dbReference>
<proteinExistence type="inferred from homology"/>
<dbReference type="PROSITE" id="PS50928">
    <property type="entry name" value="ABC_TM1"/>
    <property type="match status" value="1"/>
</dbReference>
<dbReference type="Pfam" id="PF00528">
    <property type="entry name" value="BPD_transp_1"/>
    <property type="match status" value="1"/>
</dbReference>
<feature type="transmembrane region" description="Helical" evidence="8">
    <location>
        <begin position="82"/>
        <end position="107"/>
    </location>
</feature>
<evidence type="ECO:0000313" key="10">
    <source>
        <dbReference type="EMBL" id="MEM5947618.1"/>
    </source>
</evidence>
<evidence type="ECO:0000256" key="4">
    <source>
        <dbReference type="ARBA" id="ARBA00022475"/>
    </source>
</evidence>
<feature type="transmembrane region" description="Helical" evidence="8">
    <location>
        <begin position="20"/>
        <end position="45"/>
    </location>
</feature>
<dbReference type="Proteomes" id="UP001466331">
    <property type="component" value="Unassembled WGS sequence"/>
</dbReference>
<protein>
    <recommendedName>
        <fullName evidence="2">sn-glycerol-3-phosphate transport system permease protein UgpE</fullName>
    </recommendedName>
</protein>
<keyword evidence="11" id="KW-1185">Reference proteome</keyword>
<evidence type="ECO:0000256" key="5">
    <source>
        <dbReference type="ARBA" id="ARBA00022692"/>
    </source>
</evidence>
<dbReference type="PANTHER" id="PTHR43744:SF8">
    <property type="entry name" value="SN-GLYCEROL-3-PHOSPHATE TRANSPORT SYSTEM PERMEASE PROTEIN UGPE"/>
    <property type="match status" value="1"/>
</dbReference>
<evidence type="ECO:0000313" key="11">
    <source>
        <dbReference type="Proteomes" id="UP001466331"/>
    </source>
</evidence>
<feature type="domain" description="ABC transmembrane type-1" evidence="9">
    <location>
        <begin position="83"/>
        <end position="274"/>
    </location>
</feature>
<evidence type="ECO:0000256" key="7">
    <source>
        <dbReference type="ARBA" id="ARBA00023136"/>
    </source>
</evidence>
<keyword evidence="7 8" id="KW-0472">Membrane</keyword>